<dbReference type="CDD" id="cd20298">
    <property type="entry name" value="cupin_UAH"/>
    <property type="match status" value="1"/>
</dbReference>
<evidence type="ECO:0000313" key="6">
    <source>
        <dbReference type="EMBL" id="KAK0380329.1"/>
    </source>
</evidence>
<dbReference type="GO" id="GO:0016787">
    <property type="term" value="F:hydrolase activity"/>
    <property type="evidence" value="ECO:0007669"/>
    <property type="project" value="UniProtKB-KW"/>
</dbReference>
<keyword evidence="3" id="KW-0456">Lyase</keyword>
<protein>
    <submittedName>
        <fullName evidence="6">Ureidoglycolate hydrolase</fullName>
    </submittedName>
</protein>
<dbReference type="InterPro" id="IPR024060">
    <property type="entry name" value="Ureidoglycolate_lyase_dom_sf"/>
</dbReference>
<name>A0ABQ9Q915_9PEZI</name>
<evidence type="ECO:0000256" key="1">
    <source>
        <dbReference type="ARBA" id="ARBA00011738"/>
    </source>
</evidence>
<evidence type="ECO:0000256" key="4">
    <source>
        <dbReference type="ARBA" id="ARBA00047684"/>
    </source>
</evidence>
<dbReference type="InterPro" id="IPR007247">
    <property type="entry name" value="Ureidogly_lyase"/>
</dbReference>
<comment type="catalytic activity">
    <reaction evidence="4">
        <text>(S)-ureidoglycolate = urea + glyoxylate</text>
        <dbReference type="Rhea" id="RHEA:11304"/>
        <dbReference type="ChEBI" id="CHEBI:16199"/>
        <dbReference type="ChEBI" id="CHEBI:36655"/>
        <dbReference type="ChEBI" id="CHEBI:57296"/>
        <dbReference type="EC" id="4.3.2.3"/>
    </reaction>
</comment>
<feature type="compositionally biased region" description="Polar residues" evidence="5">
    <location>
        <begin position="81"/>
        <end position="107"/>
    </location>
</feature>
<dbReference type="Proteomes" id="UP001169217">
    <property type="component" value="Unassembled WGS sequence"/>
</dbReference>
<dbReference type="InterPro" id="IPR047233">
    <property type="entry name" value="UAH_cupin"/>
</dbReference>
<organism evidence="6 7">
    <name type="scientific">Colletotrichum limetticola</name>
    <dbReference type="NCBI Taxonomy" id="1209924"/>
    <lineage>
        <taxon>Eukaryota</taxon>
        <taxon>Fungi</taxon>
        <taxon>Dikarya</taxon>
        <taxon>Ascomycota</taxon>
        <taxon>Pezizomycotina</taxon>
        <taxon>Sordariomycetes</taxon>
        <taxon>Hypocreomycetidae</taxon>
        <taxon>Glomerellales</taxon>
        <taxon>Glomerellaceae</taxon>
        <taxon>Colletotrichum</taxon>
        <taxon>Colletotrichum acutatum species complex</taxon>
    </lineage>
</organism>
<reference evidence="6" key="1">
    <citation type="submission" date="2023-04" db="EMBL/GenBank/DDBJ databases">
        <title>Colletotrichum limetticola genome sequence.</title>
        <authorList>
            <person name="Baroncelli R."/>
        </authorList>
    </citation>
    <scope>NUCLEOTIDE SEQUENCE</scope>
    <source>
        <strain evidence="6">KLA-Anderson</strain>
    </source>
</reference>
<evidence type="ECO:0000256" key="3">
    <source>
        <dbReference type="ARBA" id="ARBA00023239"/>
    </source>
</evidence>
<comment type="subunit">
    <text evidence="1">Homodimer.</text>
</comment>
<evidence type="ECO:0000256" key="2">
    <source>
        <dbReference type="ARBA" id="ARBA00022631"/>
    </source>
</evidence>
<accession>A0ABQ9Q915</accession>
<evidence type="ECO:0000256" key="5">
    <source>
        <dbReference type="SAM" id="MobiDB-lite"/>
    </source>
</evidence>
<feature type="region of interest" description="Disordered" evidence="5">
    <location>
        <begin position="64"/>
        <end position="111"/>
    </location>
</feature>
<keyword evidence="2" id="KW-0659">Purine metabolism</keyword>
<keyword evidence="6" id="KW-0378">Hydrolase</keyword>
<keyword evidence="7" id="KW-1185">Reference proteome</keyword>
<dbReference type="Gene3D" id="2.60.120.480">
    <property type="entry name" value="Ureidoglycolate hydrolase"/>
    <property type="match status" value="1"/>
</dbReference>
<dbReference type="SUPFAM" id="SSF51182">
    <property type="entry name" value="RmlC-like cupins"/>
    <property type="match status" value="1"/>
</dbReference>
<gene>
    <name evidence="6" type="ORF">CLIM01_02320</name>
</gene>
<sequence>MTIVNDPAESSPAALSDSIRPHAPRPSEGYGPCLKRKLPPSSPLTSTPNIKLMKVIELTLTSTHSTQLNPSRPSFIRHLPSHTTTPIHPPLQTNQSKQSNQETNPTHTVCDIKHTPRTTIMPPTTLTTPLTLQIPAEPLTRAAFAPFGDVIENPHPEVRPAASLPATVSASFSAVSANQGTAIKYQNVSSPLNLYPQAPSRAGRPIVSIFSCAARQLEPAAPLAQPPISTLLPYTYAGPSRGGRFRVSVLERHPFTTQTFVPFSASSSVSGAAYLVIVAPTLPTPSAQTDSLPAPATGGKGRGLPDIKGLKAFVASPGQAVTYGAGTWHAPMVALGPQGTAIDFVVTQFASGVGVEDCQEVEFAAAGEDAGIVVQVPERMPVVAKL</sequence>
<evidence type="ECO:0000313" key="7">
    <source>
        <dbReference type="Proteomes" id="UP001169217"/>
    </source>
</evidence>
<dbReference type="Pfam" id="PF04115">
    <property type="entry name" value="Ureidogly_lyase"/>
    <property type="match status" value="1"/>
</dbReference>
<proteinExistence type="predicted"/>
<comment type="caution">
    <text evidence="6">The sequence shown here is derived from an EMBL/GenBank/DDBJ whole genome shotgun (WGS) entry which is preliminary data.</text>
</comment>
<dbReference type="InterPro" id="IPR011051">
    <property type="entry name" value="RmlC_Cupin_sf"/>
</dbReference>
<feature type="region of interest" description="Disordered" evidence="5">
    <location>
        <begin position="1"/>
        <end position="47"/>
    </location>
</feature>
<dbReference type="PANTHER" id="PTHR21221:SF1">
    <property type="entry name" value="UREIDOGLYCOLATE LYASE"/>
    <property type="match status" value="1"/>
</dbReference>
<dbReference type="EMBL" id="JARUPT010000042">
    <property type="protein sequence ID" value="KAK0380329.1"/>
    <property type="molecule type" value="Genomic_DNA"/>
</dbReference>
<dbReference type="PANTHER" id="PTHR21221">
    <property type="entry name" value="UREIDOGLYCOLATE HYDROLASE"/>
    <property type="match status" value="1"/>
</dbReference>